<comment type="similarity">
    <text evidence="2">Belongs to the CLUAP1 family.</text>
</comment>
<feature type="compositionally biased region" description="Basic residues" evidence="8">
    <location>
        <begin position="320"/>
        <end position="331"/>
    </location>
</feature>
<protein>
    <submittedName>
        <fullName evidence="9">Cluap1 protein</fullName>
    </submittedName>
</protein>
<reference evidence="9" key="1">
    <citation type="submission" date="2021-02" db="EMBL/GenBank/DDBJ databases">
        <authorList>
            <person name="Dougan E. K."/>
            <person name="Rhodes N."/>
            <person name="Thang M."/>
            <person name="Chan C."/>
        </authorList>
    </citation>
    <scope>NUCLEOTIDE SEQUENCE</scope>
</reference>
<evidence type="ECO:0000256" key="8">
    <source>
        <dbReference type="SAM" id="MobiDB-lite"/>
    </source>
</evidence>
<evidence type="ECO:0000256" key="6">
    <source>
        <dbReference type="ARBA" id="ARBA00023273"/>
    </source>
</evidence>
<dbReference type="OrthoDB" id="438545at2759"/>
<evidence type="ECO:0000256" key="5">
    <source>
        <dbReference type="ARBA" id="ARBA00023069"/>
    </source>
</evidence>
<keyword evidence="5" id="KW-0969">Cilium</keyword>
<feature type="region of interest" description="Disordered" evidence="8">
    <location>
        <begin position="315"/>
        <end position="426"/>
    </location>
</feature>
<dbReference type="Proteomes" id="UP000649617">
    <property type="component" value="Unassembled WGS sequence"/>
</dbReference>
<comment type="subcellular location">
    <subcellularLocation>
        <location evidence="1">Cell projection</location>
        <location evidence="1">Cilium</location>
    </subcellularLocation>
</comment>
<dbReference type="EMBL" id="CAJNIZ010027191">
    <property type="protein sequence ID" value="CAE7498116.1"/>
    <property type="molecule type" value="Genomic_DNA"/>
</dbReference>
<feature type="compositionally biased region" description="Low complexity" evidence="8">
    <location>
        <begin position="356"/>
        <end position="371"/>
    </location>
</feature>
<dbReference type="GO" id="GO:0005929">
    <property type="term" value="C:cilium"/>
    <property type="evidence" value="ECO:0007669"/>
    <property type="project" value="UniProtKB-SubCell"/>
</dbReference>
<dbReference type="InterPro" id="IPR019366">
    <property type="entry name" value="Clusterin-associated_protein-1"/>
</dbReference>
<keyword evidence="6" id="KW-0966">Cell projection</keyword>
<evidence type="ECO:0000256" key="1">
    <source>
        <dbReference type="ARBA" id="ARBA00004138"/>
    </source>
</evidence>
<dbReference type="SUPFAM" id="SSF50978">
    <property type="entry name" value="WD40 repeat-like"/>
    <property type="match status" value="1"/>
</dbReference>
<comment type="caution">
    <text evidence="9">The sequence shown here is derived from an EMBL/GenBank/DDBJ whole genome shotgun (WGS) entry which is preliminary data.</text>
</comment>
<name>A0A812SS47_SYMPI</name>
<feature type="coiled-coil region" evidence="7">
    <location>
        <begin position="194"/>
        <end position="309"/>
    </location>
</feature>
<keyword evidence="3" id="KW-0970">Cilium biogenesis/degradation</keyword>
<evidence type="ECO:0000256" key="7">
    <source>
        <dbReference type="SAM" id="Coils"/>
    </source>
</evidence>
<keyword evidence="10" id="KW-1185">Reference proteome</keyword>
<evidence type="ECO:0000256" key="2">
    <source>
        <dbReference type="ARBA" id="ARBA00008340"/>
    </source>
</evidence>
<accession>A0A812SS47</accession>
<evidence type="ECO:0000256" key="4">
    <source>
        <dbReference type="ARBA" id="ARBA00023054"/>
    </source>
</evidence>
<organism evidence="9 10">
    <name type="scientific">Symbiodinium pilosum</name>
    <name type="common">Dinoflagellate</name>
    <dbReference type="NCBI Taxonomy" id="2952"/>
    <lineage>
        <taxon>Eukaryota</taxon>
        <taxon>Sar</taxon>
        <taxon>Alveolata</taxon>
        <taxon>Dinophyceae</taxon>
        <taxon>Suessiales</taxon>
        <taxon>Symbiodiniaceae</taxon>
        <taxon>Symbiodinium</taxon>
    </lineage>
</organism>
<feature type="compositionally biased region" description="Gly residues" evidence="8">
    <location>
        <begin position="372"/>
        <end position="386"/>
    </location>
</feature>
<feature type="compositionally biased region" description="Polar residues" evidence="8">
    <location>
        <begin position="497"/>
        <end position="514"/>
    </location>
</feature>
<feature type="compositionally biased region" description="Acidic residues" evidence="8">
    <location>
        <begin position="410"/>
        <end position="425"/>
    </location>
</feature>
<dbReference type="PANTHER" id="PTHR21547">
    <property type="entry name" value="CLUSTERIN ASSOCIATED PROTEIN 1"/>
    <property type="match status" value="1"/>
</dbReference>
<dbReference type="AlphaFoldDB" id="A0A812SS47"/>
<evidence type="ECO:0000256" key="3">
    <source>
        <dbReference type="ARBA" id="ARBA00022794"/>
    </source>
</evidence>
<dbReference type="Pfam" id="PF10234">
    <property type="entry name" value="Cluap1"/>
    <property type="match status" value="1"/>
</dbReference>
<evidence type="ECO:0000313" key="10">
    <source>
        <dbReference type="Proteomes" id="UP000649617"/>
    </source>
</evidence>
<keyword evidence="4 7" id="KW-0175">Coiled coil</keyword>
<gene>
    <name evidence="9" type="primary">cluap1</name>
    <name evidence="9" type="ORF">SPIL2461_LOCUS12861</name>
</gene>
<dbReference type="GO" id="GO:0060271">
    <property type="term" value="P:cilium assembly"/>
    <property type="evidence" value="ECO:0007669"/>
    <property type="project" value="TreeGrafter"/>
</dbReference>
<proteinExistence type="inferred from homology"/>
<dbReference type="GO" id="GO:0030992">
    <property type="term" value="C:intraciliary transport particle B"/>
    <property type="evidence" value="ECO:0007669"/>
    <property type="project" value="TreeGrafter"/>
</dbReference>
<dbReference type="GO" id="GO:0005815">
    <property type="term" value="C:microtubule organizing center"/>
    <property type="evidence" value="ECO:0007669"/>
    <property type="project" value="TreeGrafter"/>
</dbReference>
<feature type="compositionally biased region" description="Acidic residues" evidence="8">
    <location>
        <begin position="459"/>
        <end position="480"/>
    </location>
</feature>
<evidence type="ECO:0000313" key="9">
    <source>
        <dbReference type="EMBL" id="CAE7498116.1"/>
    </source>
</evidence>
<dbReference type="InterPro" id="IPR036322">
    <property type="entry name" value="WD40_repeat_dom_sf"/>
</dbReference>
<dbReference type="PANTHER" id="PTHR21547:SF0">
    <property type="entry name" value="CLUSTERIN-ASSOCIATED PROTEIN 1"/>
    <property type="match status" value="1"/>
</dbReference>
<feature type="region of interest" description="Disordered" evidence="8">
    <location>
        <begin position="459"/>
        <end position="560"/>
    </location>
</feature>
<sequence>MSFRELRNFCEIMRSLGYHRLVSMDNFRTPNFELVADILDWLLHRFEPGCAIPDDISTEADRVLFIKSVVEKVVLKTGLKLNPKKLYGADGYAVKELLRLAQVLYEAQRSVSEVPPEGRGEDFTLNSKLADLKSTRSLCSQIVESGATLFELLQKEQEVRQDREKALSFLEGMSRNLGSNTENEMVERAVSQLLGSHGQNLEQLKQMSDELQRDEKSLEQKIKKKKQELERCRKRLGSLASVRPAFMDEYETLEQELERYYEQYVGRFRNLDYLEHEIDMLNKEEQERMEENDRALKRMQKRLRDEEWRLLRGEEDDKGKARKPKKIHGQKRWMPPSAVDAVDGSMEAGDDEESSEGSNSDSDPPISVGGSEDSGGLGGPRGGGVLGPEHERAVSPPDGSVLIGGGNSVSDDDILNESDEEELSDEVCCINEVRFTDWNPEMSSFECVLAAAEDYESCQEEVDDIEYDEDFEEADDEDEYIPQIKSSSPSPPSQSPDGTPNKVTFRPMSSQSLRAPTPPLGKESPVSASAIKKATQSENERIARKSPLPTSPDMNRTKRGGGLMAEYESTMPKFNLAGSASPAQRAALSRLRDLRELQITSKLGMETGTLFQQKPQQDIQLFLAGKSLKYCKLKTTSCQTGDDDVEVGVNTEDVWMDDKEMQFPTLTSGQTAKSTGAEAQLLPFLRRVLPLFEASILESNRRAGVVAPPPPDEQFGQTLVRCTLPESFVSTFIGAWPAVVDLSIVEKWYGADHTLALYGWEEVVRPPPSEIVGLANFMRPIRSLVGLHPIVLGGSGGASTRPARCLYSFCRLSSLAVVNGRTHLIVAGSETGSLVVYDLRAKARTPADLLGESEGPPPNPDADIAHFEGPVWLPSAFSTDVYALGPTQTEAADMPQNGFMSDTFGFDGDSSGVHEAEVCCVRSSDMAAGDALVFALDVTGMVSFWRVLELASVGVKLALQGSLALARGPHCHVLGDFLSASYLCIHPQQQGQFVALSAAGIRQANRQRALTSNVADGPRNLELLKHTEEEEGVFLPSESFASQPCSGAFNPFFPGLLLVAFAEGDLALFDCSLCVPVTHWASAVGKATSAQISVAWSTRRPCVFFVKCGDTLDVWDLAERTHVPVQSTTLEGGPPRPPSAVPSCCELFVSADGRPVVSVGSSVLLLGLPGQLTSPMQQLPRRHAVDRPLEEMLLPGFEKDQVFPTLARHARSVDVPPQCTVERDVLRHIIAGINPMQASLCQKPALRNVVGRLHYESAMAVVSFD</sequence>